<sequence>MPMSQVPSARSDVSSFDPHEGADDPRYRARRQPEGRSRRRKLSVTTVLGELLLTAGVLVLGFIVWQPLWSSTVVASEQRSSAQVWSDKWQKDAEGQPAPTMTDGDIPIPGAVAAGEPLGVIYVPAFGADFSSAIGETTDLRTVLNKRTLGTGHYELSQQPGEIGNFAMAAHRSGWVPTPFREIMNLRIGDPIFIQTPAGWYTYRFRDLEYVQPTQTDVLNPFPRLEGTPGTDRILTMTTCHPKLAGSDERAIGYAVFDNWQALQDGPPAELVELNPNVKA</sequence>
<dbReference type="InterPro" id="IPR042003">
    <property type="entry name" value="Sortase_E"/>
</dbReference>
<dbReference type="InterPro" id="IPR005754">
    <property type="entry name" value="Sortase"/>
</dbReference>
<evidence type="ECO:0000256" key="1">
    <source>
        <dbReference type="ARBA" id="ARBA00022801"/>
    </source>
</evidence>
<keyword evidence="4" id="KW-0812">Transmembrane</keyword>
<keyword evidence="4" id="KW-0472">Membrane</keyword>
<keyword evidence="1" id="KW-0378">Hydrolase</keyword>
<dbReference type="Pfam" id="PF04203">
    <property type="entry name" value="Sortase"/>
    <property type="match status" value="1"/>
</dbReference>
<keyword evidence="4" id="KW-1133">Transmembrane helix</keyword>
<feature type="region of interest" description="Disordered" evidence="3">
    <location>
        <begin position="1"/>
        <end position="40"/>
    </location>
</feature>
<dbReference type="Proteomes" id="UP000318331">
    <property type="component" value="Unassembled WGS sequence"/>
</dbReference>
<dbReference type="AlphaFoldDB" id="A0A543I6X2"/>
<dbReference type="InterPro" id="IPR053465">
    <property type="entry name" value="Sortase_Class_E"/>
</dbReference>
<proteinExistence type="predicted"/>
<dbReference type="NCBIfam" id="NF033747">
    <property type="entry name" value="class_E_sortase"/>
    <property type="match status" value="1"/>
</dbReference>
<reference evidence="5 6" key="1">
    <citation type="submission" date="2019-06" db="EMBL/GenBank/DDBJ databases">
        <title>Sequencing the genomes of 1000 actinobacteria strains.</title>
        <authorList>
            <person name="Klenk H.-P."/>
        </authorList>
    </citation>
    <scope>NUCLEOTIDE SEQUENCE [LARGE SCALE GENOMIC DNA]</scope>
    <source>
        <strain evidence="5 6">DSM 18031</strain>
    </source>
</reference>
<dbReference type="Gene3D" id="2.40.260.10">
    <property type="entry name" value="Sortase"/>
    <property type="match status" value="1"/>
</dbReference>
<feature type="transmembrane region" description="Helical" evidence="4">
    <location>
        <begin position="42"/>
        <end position="65"/>
    </location>
</feature>
<dbReference type="CDD" id="cd05830">
    <property type="entry name" value="Sortase_E"/>
    <property type="match status" value="1"/>
</dbReference>
<evidence type="ECO:0000313" key="6">
    <source>
        <dbReference type="Proteomes" id="UP000318331"/>
    </source>
</evidence>
<evidence type="ECO:0000256" key="4">
    <source>
        <dbReference type="SAM" id="Phobius"/>
    </source>
</evidence>
<evidence type="ECO:0000256" key="3">
    <source>
        <dbReference type="SAM" id="MobiDB-lite"/>
    </source>
</evidence>
<protein>
    <submittedName>
        <fullName evidence="5">Sortase A</fullName>
    </submittedName>
</protein>
<dbReference type="InterPro" id="IPR023365">
    <property type="entry name" value="Sortase_dom-sf"/>
</dbReference>
<organism evidence="5 6">
    <name type="scientific">Klugiella xanthotipulae</name>
    <dbReference type="NCBI Taxonomy" id="244735"/>
    <lineage>
        <taxon>Bacteria</taxon>
        <taxon>Bacillati</taxon>
        <taxon>Actinomycetota</taxon>
        <taxon>Actinomycetes</taxon>
        <taxon>Micrococcales</taxon>
        <taxon>Microbacteriaceae</taxon>
        <taxon>Klugiella</taxon>
    </lineage>
</organism>
<gene>
    <name evidence="5" type="ORF">FB466_1167</name>
</gene>
<comment type="caution">
    <text evidence="5">The sequence shown here is derived from an EMBL/GenBank/DDBJ whole genome shotgun (WGS) entry which is preliminary data.</text>
</comment>
<feature type="region of interest" description="Disordered" evidence="3">
    <location>
        <begin position="85"/>
        <end position="104"/>
    </location>
</feature>
<dbReference type="EMBL" id="VFPN01000001">
    <property type="protein sequence ID" value="TQM66328.1"/>
    <property type="molecule type" value="Genomic_DNA"/>
</dbReference>
<keyword evidence="6" id="KW-1185">Reference proteome</keyword>
<feature type="compositionally biased region" description="Polar residues" evidence="3">
    <location>
        <begin position="1"/>
        <end position="14"/>
    </location>
</feature>
<accession>A0A543I6X2</accession>
<evidence type="ECO:0000256" key="2">
    <source>
        <dbReference type="PIRSR" id="PIRSR605754-1"/>
    </source>
</evidence>
<dbReference type="SUPFAM" id="SSF63817">
    <property type="entry name" value="Sortase"/>
    <property type="match status" value="1"/>
</dbReference>
<dbReference type="GO" id="GO:0016787">
    <property type="term" value="F:hydrolase activity"/>
    <property type="evidence" value="ECO:0007669"/>
    <property type="project" value="UniProtKB-KW"/>
</dbReference>
<feature type="active site" description="Acyl-thioester intermediate" evidence="2">
    <location>
        <position position="240"/>
    </location>
</feature>
<feature type="compositionally biased region" description="Basic and acidic residues" evidence="3">
    <location>
        <begin position="17"/>
        <end position="36"/>
    </location>
</feature>
<feature type="active site" description="Proton donor/acceptor" evidence="2">
    <location>
        <position position="171"/>
    </location>
</feature>
<name>A0A543I6X2_9MICO</name>
<evidence type="ECO:0000313" key="5">
    <source>
        <dbReference type="EMBL" id="TQM66328.1"/>
    </source>
</evidence>